<reference evidence="1" key="1">
    <citation type="submission" date="2021-05" db="EMBL/GenBank/DDBJ databases">
        <authorList>
            <person name="Alioto T."/>
            <person name="Alioto T."/>
            <person name="Gomez Garrido J."/>
        </authorList>
    </citation>
    <scope>NUCLEOTIDE SEQUENCE</scope>
</reference>
<accession>A0A8D8VPS4</accession>
<sequence>MTTTAPCKKNPKIQLFIYFITYVHYNNIPKSIRCFKSSIRILAINLTFLTRLTRLYSNTLFVFTRTLIGNPQIPTRYHQCLVFSFQFSWCPCPKFLSSVYIPQTFTSRNWGESMG</sequence>
<organism evidence="1">
    <name type="scientific">Cacopsylla melanoneura</name>
    <dbReference type="NCBI Taxonomy" id="428564"/>
    <lineage>
        <taxon>Eukaryota</taxon>
        <taxon>Metazoa</taxon>
        <taxon>Ecdysozoa</taxon>
        <taxon>Arthropoda</taxon>
        <taxon>Hexapoda</taxon>
        <taxon>Insecta</taxon>
        <taxon>Pterygota</taxon>
        <taxon>Neoptera</taxon>
        <taxon>Paraneoptera</taxon>
        <taxon>Hemiptera</taxon>
        <taxon>Sternorrhyncha</taxon>
        <taxon>Psylloidea</taxon>
        <taxon>Psyllidae</taxon>
        <taxon>Psyllinae</taxon>
        <taxon>Cacopsylla</taxon>
    </lineage>
</organism>
<dbReference type="AlphaFoldDB" id="A0A8D8VPS4"/>
<evidence type="ECO:0000313" key="1">
    <source>
        <dbReference type="EMBL" id="CAG6629224.1"/>
    </source>
</evidence>
<name>A0A8D8VPS4_9HEMI</name>
<dbReference type="EMBL" id="HBUF01070133">
    <property type="protein sequence ID" value="CAG6629224.1"/>
    <property type="molecule type" value="Transcribed_RNA"/>
</dbReference>
<proteinExistence type="predicted"/>
<protein>
    <submittedName>
        <fullName evidence="1">Uncharacterized protein</fullName>
    </submittedName>
</protein>